<dbReference type="Proteomes" id="UP000249913">
    <property type="component" value="Unassembled WGS sequence"/>
</dbReference>
<dbReference type="Pfam" id="PF08544">
    <property type="entry name" value="GHMP_kinases_C"/>
    <property type="match status" value="1"/>
</dbReference>
<evidence type="ECO:0000256" key="4">
    <source>
        <dbReference type="ARBA" id="ARBA00022842"/>
    </source>
</evidence>
<gene>
    <name evidence="6" type="primary">mvaK1_2</name>
    <name evidence="6" type="ORF">NCTC7878_01230</name>
</gene>
<dbReference type="InterPro" id="IPR013750">
    <property type="entry name" value="GHMP_kinase_C_dom"/>
</dbReference>
<keyword evidence="2" id="KW-0808">Transferase</keyword>
<keyword evidence="3 6" id="KW-0418">Kinase</keyword>
<evidence type="ECO:0000313" key="7">
    <source>
        <dbReference type="Proteomes" id="UP000249913"/>
    </source>
</evidence>
<dbReference type="PANTHER" id="PTHR43290">
    <property type="entry name" value="MEVALONATE KINASE"/>
    <property type="match status" value="1"/>
</dbReference>
<reference evidence="6 7" key="1">
    <citation type="submission" date="2018-06" db="EMBL/GenBank/DDBJ databases">
        <authorList>
            <consortium name="Pathogen Informatics"/>
            <person name="Doyle S."/>
        </authorList>
    </citation>
    <scope>NUCLEOTIDE SEQUENCE [LARGE SCALE GENOMIC DNA]</scope>
    <source>
        <strain evidence="6 7">NCTC7878</strain>
    </source>
</reference>
<organism evidence="6 7">
    <name type="scientific">Staphylococcus aureus</name>
    <dbReference type="NCBI Taxonomy" id="1280"/>
    <lineage>
        <taxon>Bacteria</taxon>
        <taxon>Bacillati</taxon>
        <taxon>Bacillota</taxon>
        <taxon>Bacilli</taxon>
        <taxon>Bacillales</taxon>
        <taxon>Staphylococcaceae</taxon>
        <taxon>Staphylococcus</taxon>
    </lineage>
</organism>
<keyword evidence="1" id="KW-0963">Cytoplasm</keyword>
<dbReference type="GO" id="GO:0005524">
    <property type="term" value="F:ATP binding"/>
    <property type="evidence" value="ECO:0007669"/>
    <property type="project" value="InterPro"/>
</dbReference>
<protein>
    <submittedName>
        <fullName evidence="6">Mevalonate kinase</fullName>
    </submittedName>
</protein>
<evidence type="ECO:0000313" key="6">
    <source>
        <dbReference type="EMBL" id="SPZ97839.1"/>
    </source>
</evidence>
<dbReference type="Gene3D" id="3.30.70.890">
    <property type="entry name" value="GHMP kinase, C-terminal domain"/>
    <property type="match status" value="1"/>
</dbReference>
<dbReference type="GO" id="GO:0004496">
    <property type="term" value="F:mevalonate kinase activity"/>
    <property type="evidence" value="ECO:0007669"/>
    <property type="project" value="InterPro"/>
</dbReference>
<dbReference type="GO" id="GO:0019287">
    <property type="term" value="P:isopentenyl diphosphate biosynthetic process, mevalonate pathway"/>
    <property type="evidence" value="ECO:0007669"/>
    <property type="project" value="TreeGrafter"/>
</dbReference>
<accession>A0A2X2LY51</accession>
<evidence type="ECO:0000256" key="2">
    <source>
        <dbReference type="ARBA" id="ARBA00022679"/>
    </source>
</evidence>
<proteinExistence type="predicted"/>
<feature type="domain" description="GHMP kinase C-terminal" evidence="5">
    <location>
        <begin position="55"/>
        <end position="132"/>
    </location>
</feature>
<dbReference type="SUPFAM" id="SSF55060">
    <property type="entry name" value="GHMP Kinase, C-terminal domain"/>
    <property type="match status" value="1"/>
</dbReference>
<dbReference type="GO" id="GO:0005829">
    <property type="term" value="C:cytosol"/>
    <property type="evidence" value="ECO:0007669"/>
    <property type="project" value="TreeGrafter"/>
</dbReference>
<dbReference type="InterPro" id="IPR006205">
    <property type="entry name" value="Mev_gal_kin"/>
</dbReference>
<dbReference type="EMBL" id="UAUX01000006">
    <property type="protein sequence ID" value="SPZ97839.1"/>
    <property type="molecule type" value="Genomic_DNA"/>
</dbReference>
<evidence type="ECO:0000256" key="3">
    <source>
        <dbReference type="ARBA" id="ARBA00022777"/>
    </source>
</evidence>
<dbReference type="PANTHER" id="PTHR43290:SF2">
    <property type="entry name" value="MEVALONATE KINASE"/>
    <property type="match status" value="1"/>
</dbReference>
<dbReference type="AlphaFoldDB" id="A0A2X2LY51"/>
<sequence length="142" mass="15310">MKTLSLDGYMVVIDTGVKGSTRQAVEDVHKLCEDPQYMSHVKHIGKLVLRASDVIEHHKFEALADIFNECHADLKALTVSHDKIEQLMKIGKENGAIAGKLTGAGRGGSMLLLAKDLPTAKNIVKAVEKAGAAHTWIENLGG</sequence>
<dbReference type="InterPro" id="IPR036554">
    <property type="entry name" value="GHMP_kinase_C_sf"/>
</dbReference>
<keyword evidence="4" id="KW-0460">Magnesium</keyword>
<evidence type="ECO:0000259" key="5">
    <source>
        <dbReference type="Pfam" id="PF08544"/>
    </source>
</evidence>
<evidence type="ECO:0000256" key="1">
    <source>
        <dbReference type="ARBA" id="ARBA00022490"/>
    </source>
</evidence>
<name>A0A2X2LY51_STAAU</name>